<protein>
    <submittedName>
        <fullName evidence="2">Akap200</fullName>
    </submittedName>
</protein>
<dbReference type="Proteomes" id="UP000494163">
    <property type="component" value="Chromosome 2L"/>
</dbReference>
<feature type="region of interest" description="Disordered" evidence="1">
    <location>
        <begin position="1"/>
        <end position="323"/>
    </location>
</feature>
<dbReference type="EMBL" id="CP012523">
    <property type="protein sequence ID" value="ALC39996.1"/>
    <property type="molecule type" value="Genomic_DNA"/>
</dbReference>
<feature type="compositionally biased region" description="Basic and acidic residues" evidence="1">
    <location>
        <begin position="66"/>
        <end position="88"/>
    </location>
</feature>
<reference evidence="2 3" key="1">
    <citation type="submission" date="2015-08" db="EMBL/GenBank/DDBJ databases">
        <title>Ancestral chromatin configuration constrains chromatin evolution on differentiating sex chromosomes in Drosophila.</title>
        <authorList>
            <person name="Zhou Q."/>
            <person name="Bachtrog D."/>
        </authorList>
    </citation>
    <scope>NUCLEOTIDE SEQUENCE [LARGE SCALE GENOMIC DNA]</scope>
    <source>
        <tissue evidence="2">Whole larvae</tissue>
    </source>
</reference>
<feature type="compositionally biased region" description="Basic and acidic residues" evidence="1">
    <location>
        <begin position="153"/>
        <end position="165"/>
    </location>
</feature>
<gene>
    <name evidence="2" type="ORF">Dbus_chr2Lg2081</name>
</gene>
<feature type="compositionally biased region" description="Acidic residues" evidence="1">
    <location>
        <begin position="572"/>
        <end position="595"/>
    </location>
</feature>
<dbReference type="OMA" id="HQNAPEV"/>
<feature type="compositionally biased region" description="Pro residues" evidence="1">
    <location>
        <begin position="507"/>
        <end position="518"/>
    </location>
</feature>
<feature type="compositionally biased region" description="Basic and acidic residues" evidence="1">
    <location>
        <begin position="8"/>
        <end position="34"/>
    </location>
</feature>
<feature type="compositionally biased region" description="Low complexity" evidence="1">
    <location>
        <begin position="96"/>
        <end position="105"/>
    </location>
</feature>
<dbReference type="STRING" id="30019.A0A0M4E6K5"/>
<feature type="compositionally biased region" description="Basic and acidic residues" evidence="1">
    <location>
        <begin position="538"/>
        <end position="571"/>
    </location>
</feature>
<accession>A0A0M4E6K5</accession>
<feature type="compositionally biased region" description="Acidic residues" evidence="1">
    <location>
        <begin position="527"/>
        <end position="537"/>
    </location>
</feature>
<sequence>MGKAQSKRSIDITTDPKKAGEGDEVAGKVEKIEDADQAAAPAVNGDAATPQEKSADEAGAAVAAASEKKDTTEESSENDKDLTTEKSAAEVTPKTDGAAGDAPADVGKDEAGSASPKEGGAEEISPLADESIKSKSNKDKMKKKWSFRSISFGKKDKQKPAKVEEPTSPTAAATTTNAEAATTNGESTAAAASPESVEVAATTSAEASTPVENGAANEKEKEQATSEDKTPAATAKSVATAVVTEVVTNGHSAEEPVVEAALTNGAKNGFAESSVEPIAEQHHQQNGTNGVTEGEGEQDKNGENGSATPPPTPVAESEAEQIKNKSQIEVKQLDNDNTNTHTTVNTITTTTTETTIETETIAAAELVQTQTTTNTNTQNNTVPNITTTSTANTTTVSLSSTNQAQEVAPIETQTQVETQAEEEQVVAAIIAAVSSEPNDPAEGFVLVAPKANEKSEVVEHISEVVEIISQDQDPQQSVDLVNESQVKSSVDIREAEVDIEAATEISQPPPLPKSPPPSRVSAFALATEEETQPEEEYDKFVEAEKQHKEIIDEVKKPVEEKQEEHNPKELSEDQEEQSNEEQTVEMEEVENEGEQAENVKEQDDETPVVQQGVLLAQIEQQAHVIVDEITEQAADFVMEQDKLDLPAAGESGVEEQVQPMVTDMDEDDVKEELSAEQSKMIDELSLRLEQDTLELEENEHQLNDIVEHNKDDSEIISCIESITKLAIDDPAQHEDIAKDLKEKNAAADVTTQELAVTCE</sequence>
<evidence type="ECO:0000256" key="1">
    <source>
        <dbReference type="SAM" id="MobiDB-lite"/>
    </source>
</evidence>
<proteinExistence type="predicted"/>
<dbReference type="OrthoDB" id="8196194at2759"/>
<feature type="compositionally biased region" description="Basic and acidic residues" evidence="1">
    <location>
        <begin position="130"/>
        <end position="139"/>
    </location>
</feature>
<keyword evidence="3" id="KW-1185">Reference proteome</keyword>
<evidence type="ECO:0000313" key="2">
    <source>
        <dbReference type="EMBL" id="ALC39996.1"/>
    </source>
</evidence>
<feature type="compositionally biased region" description="Low complexity" evidence="1">
    <location>
        <begin position="166"/>
        <end position="212"/>
    </location>
</feature>
<dbReference type="AlphaFoldDB" id="A0A0M4E6K5"/>
<organism evidence="2 3">
    <name type="scientific">Drosophila busckii</name>
    <name type="common">Fruit fly</name>
    <dbReference type="NCBI Taxonomy" id="30019"/>
    <lineage>
        <taxon>Eukaryota</taxon>
        <taxon>Metazoa</taxon>
        <taxon>Ecdysozoa</taxon>
        <taxon>Arthropoda</taxon>
        <taxon>Hexapoda</taxon>
        <taxon>Insecta</taxon>
        <taxon>Pterygota</taxon>
        <taxon>Neoptera</taxon>
        <taxon>Endopterygota</taxon>
        <taxon>Diptera</taxon>
        <taxon>Brachycera</taxon>
        <taxon>Muscomorpha</taxon>
        <taxon>Ephydroidea</taxon>
        <taxon>Drosophilidae</taxon>
        <taxon>Drosophila</taxon>
    </lineage>
</organism>
<evidence type="ECO:0000313" key="3">
    <source>
        <dbReference type="Proteomes" id="UP000494163"/>
    </source>
</evidence>
<feature type="compositionally biased region" description="Basic and acidic residues" evidence="1">
    <location>
        <begin position="217"/>
        <end position="230"/>
    </location>
</feature>
<feature type="region of interest" description="Disordered" evidence="1">
    <location>
        <begin position="500"/>
        <end position="607"/>
    </location>
</feature>
<feature type="compositionally biased region" description="Low complexity" evidence="1">
    <location>
        <begin position="231"/>
        <end position="248"/>
    </location>
</feature>
<name>A0A0M4E6K5_DROBS</name>